<dbReference type="SUPFAM" id="SSF53474">
    <property type="entry name" value="alpha/beta-Hydrolases"/>
    <property type="match status" value="1"/>
</dbReference>
<organism evidence="1 2">
    <name type="scientific">Cylindrospermopsis raciborskii CENA303</name>
    <dbReference type="NCBI Taxonomy" id="1170769"/>
    <lineage>
        <taxon>Bacteria</taxon>
        <taxon>Bacillati</taxon>
        <taxon>Cyanobacteriota</taxon>
        <taxon>Cyanophyceae</taxon>
        <taxon>Nostocales</taxon>
        <taxon>Aphanizomenonaceae</taxon>
        <taxon>Cylindrospermopsis</taxon>
    </lineage>
</organism>
<accession>A0A1X4G577</accession>
<name>A0A1X4G577_9CYAN</name>
<evidence type="ECO:0000313" key="1">
    <source>
        <dbReference type="EMBL" id="OSO89707.1"/>
    </source>
</evidence>
<protein>
    <recommendedName>
        <fullName evidence="3">DUF1350 domain-containing protein</fullName>
    </recommendedName>
</protein>
<sequence>MEWKEIRGNWVIVPRHPVGIIHFLGGAFVASAPHLTYRWLLEQFANKGYVIIATPFVNGLDHQAIAQSVLLKFERTLERLHYYGELHKLYLPIYGVGHSMGCKLQLLIGSLFPVERAGNILISFNNYTAKDAIPLVEQLNSTFMSDLMIEFSPTPTETNQIIKESYQIRRNLLIKFHNDNLDQSVELTKILKNRFSQMVTVKTLSGNHTTPLGQDIKWQSGNSFTPLDAIAQWFKQEVYRDLHQLQKVMLFWLNPLESLSD</sequence>
<proteinExistence type="predicted"/>
<dbReference type="EMBL" id="NBYN01000054">
    <property type="protein sequence ID" value="OSO89707.1"/>
    <property type="molecule type" value="Genomic_DNA"/>
</dbReference>
<comment type="caution">
    <text evidence="1">The sequence shown here is derived from an EMBL/GenBank/DDBJ whole genome shotgun (WGS) entry which is preliminary data.</text>
</comment>
<dbReference type="RefSeq" id="WP_085728598.1">
    <property type="nucleotide sequence ID" value="NZ_NBYN01000054.1"/>
</dbReference>
<dbReference type="AlphaFoldDB" id="A0A1X4G577"/>
<dbReference type="InterPro" id="IPR010765">
    <property type="entry name" value="DUF1350"/>
</dbReference>
<dbReference type="PANTHER" id="PTHR34127:SF1">
    <property type="entry name" value="OS04G0405600 PROTEIN"/>
    <property type="match status" value="1"/>
</dbReference>
<dbReference type="Proteomes" id="UP000192997">
    <property type="component" value="Unassembled WGS sequence"/>
</dbReference>
<evidence type="ECO:0000313" key="2">
    <source>
        <dbReference type="Proteomes" id="UP000192997"/>
    </source>
</evidence>
<dbReference type="Gene3D" id="3.40.50.1820">
    <property type="entry name" value="alpha/beta hydrolase"/>
    <property type="match status" value="1"/>
</dbReference>
<gene>
    <name evidence="1" type="ORF">B7O87_11150</name>
</gene>
<dbReference type="PANTHER" id="PTHR34127">
    <property type="entry name" value="OS04G0405600 PROTEIN"/>
    <property type="match status" value="1"/>
</dbReference>
<dbReference type="InterPro" id="IPR029058">
    <property type="entry name" value="AB_hydrolase_fold"/>
</dbReference>
<reference evidence="2" key="1">
    <citation type="submission" date="2017-04" db="EMBL/GenBank/DDBJ databases">
        <authorList>
            <person name="Abreu V.A."/>
            <person name="Popin R.V."/>
            <person name="Rigonato J."/>
            <person name="Andreote A.P."/>
            <person name="Schaker P.C."/>
            <person name="Hoff-Risseti C."/>
            <person name="Alvarenga D.O."/>
            <person name="Varani A.M."/>
            <person name="Fiore M.F."/>
        </authorList>
    </citation>
    <scope>NUCLEOTIDE SEQUENCE [LARGE SCALE GENOMIC DNA]</scope>
    <source>
        <strain evidence="2">CENA303</strain>
    </source>
</reference>
<evidence type="ECO:0008006" key="3">
    <source>
        <dbReference type="Google" id="ProtNLM"/>
    </source>
</evidence>
<dbReference type="Pfam" id="PF07082">
    <property type="entry name" value="DUF1350"/>
    <property type="match status" value="1"/>
</dbReference>